<sequence length="729" mass="81019">MALPGAVCRARAWGSAFARSRAIAHACVARHEASVIPSAAPCGSLIPHTAIRCFSADVGGDAVKDALAASLSTPRSILLAADALQSEFDESVQRHVLLHGESSFSEALGAYEALRQRHLPLTEREYLSLLFKSNQAGAFDDTVHLFEAFVAAEAAQTAAAASRRPEHAWQFVSFHRQQMVRFVLWALLAAGRPKEMLPLYRQHVHNKPNRHAVYESDPFNFLLRFECMGRFAGQSEAEMKQRAEDVLQEMEKRRYHTSYSSAHALFRFVLYHPELFVTAGEEVPTSPSSKGKVITDALFWYLDTFPIALARDPKRMSLAVSASAAAGYHDVVVALLKDAEAQDIKIDEASFGHALMSATTQNKRNEITELYGRTERRNGLFATKNEETSISNYLLLFAVYDGNFAQIIDMLHEMQFYANQASNKTVEELFRSIAQFRAGIRLTEPDNVHRLADCPTIVQLMDKFPSVIPRTVHTTSVGIVQSLKGGDIADALALLRTTVWSTTVVVRPEIFAQVMYPIMAGVTETKGEASLVEVERLFDSQHKGGRAMLNAQIVNLCESGDDLATLLVCLNRWQAHGYDRMSKVVLNRVFNVISKQRQQLRHEDEAQGVKYFVHDVELSFRGILAKYPSIVPAQAAWTVGAAIIRSATSELYDDVQLLLMGATKQGLKLEKAAYKVGLETLEKLEAWDDVLECGEWLEAQDLLAPLGEAYPRTIEIVETARSKTEARSS</sequence>
<dbReference type="AlphaFoldDB" id="A0AAV2YMT5"/>
<reference evidence="1" key="1">
    <citation type="submission" date="2022-11" db="EMBL/GenBank/DDBJ databases">
        <authorList>
            <person name="Morgan W.R."/>
            <person name="Tartar A."/>
        </authorList>
    </citation>
    <scope>NUCLEOTIDE SEQUENCE</scope>
    <source>
        <strain evidence="1">ARSEF 373</strain>
    </source>
</reference>
<evidence type="ECO:0000313" key="2">
    <source>
        <dbReference type="Proteomes" id="UP001146120"/>
    </source>
</evidence>
<reference evidence="1" key="2">
    <citation type="journal article" date="2023" name="Microbiol Resour">
        <title>Decontamination and Annotation of the Draft Genome Sequence of the Oomycete Lagenidium giganteum ARSEF 373.</title>
        <authorList>
            <person name="Morgan W.R."/>
            <person name="Tartar A."/>
        </authorList>
    </citation>
    <scope>NUCLEOTIDE SEQUENCE</scope>
    <source>
        <strain evidence="1">ARSEF 373</strain>
    </source>
</reference>
<organism evidence="1 2">
    <name type="scientific">Lagenidium giganteum</name>
    <dbReference type="NCBI Taxonomy" id="4803"/>
    <lineage>
        <taxon>Eukaryota</taxon>
        <taxon>Sar</taxon>
        <taxon>Stramenopiles</taxon>
        <taxon>Oomycota</taxon>
        <taxon>Peronosporomycetes</taxon>
        <taxon>Pythiales</taxon>
        <taxon>Pythiaceae</taxon>
    </lineage>
</organism>
<name>A0AAV2YMT5_9STRA</name>
<dbReference type="Proteomes" id="UP001146120">
    <property type="component" value="Unassembled WGS sequence"/>
</dbReference>
<protein>
    <submittedName>
        <fullName evidence="1">Uncharacterized protein</fullName>
    </submittedName>
</protein>
<gene>
    <name evidence="1" type="ORF">N0F65_006305</name>
</gene>
<comment type="caution">
    <text evidence="1">The sequence shown here is derived from an EMBL/GenBank/DDBJ whole genome shotgun (WGS) entry which is preliminary data.</text>
</comment>
<accession>A0AAV2YMT5</accession>
<evidence type="ECO:0000313" key="1">
    <source>
        <dbReference type="EMBL" id="DAZ95415.1"/>
    </source>
</evidence>
<dbReference type="EMBL" id="DAKRPA010000205">
    <property type="protein sequence ID" value="DAZ95415.1"/>
    <property type="molecule type" value="Genomic_DNA"/>
</dbReference>
<proteinExistence type="predicted"/>
<keyword evidence="2" id="KW-1185">Reference proteome</keyword>